<dbReference type="InterPro" id="IPR011006">
    <property type="entry name" value="CheY-like_superfamily"/>
</dbReference>
<dbReference type="GO" id="GO:0000160">
    <property type="term" value="P:phosphorelay signal transduction system"/>
    <property type="evidence" value="ECO:0007669"/>
    <property type="project" value="UniProtKB-KW"/>
</dbReference>
<dbReference type="Pfam" id="PF00072">
    <property type="entry name" value="Response_reg"/>
    <property type="match status" value="1"/>
</dbReference>
<dbReference type="AlphaFoldDB" id="A0A1I3LEJ3"/>
<evidence type="ECO:0000259" key="4">
    <source>
        <dbReference type="PROSITE" id="PS50110"/>
    </source>
</evidence>
<keyword evidence="1 3" id="KW-0597">Phosphoprotein</keyword>
<evidence type="ECO:0000313" key="6">
    <source>
        <dbReference type="Proteomes" id="UP000242763"/>
    </source>
</evidence>
<proteinExistence type="predicted"/>
<keyword evidence="2" id="KW-0902">Two-component regulatory system</keyword>
<evidence type="ECO:0000256" key="3">
    <source>
        <dbReference type="PROSITE-ProRule" id="PRU00169"/>
    </source>
</evidence>
<reference evidence="6" key="1">
    <citation type="submission" date="2016-10" db="EMBL/GenBank/DDBJ databases">
        <authorList>
            <person name="Varghese N."/>
            <person name="Submissions S."/>
        </authorList>
    </citation>
    <scope>NUCLEOTIDE SEQUENCE [LARGE SCALE GENOMIC DNA]</scope>
    <source>
        <strain evidence="6">DSM 21857</strain>
    </source>
</reference>
<dbReference type="Gene3D" id="3.40.50.2300">
    <property type="match status" value="1"/>
</dbReference>
<evidence type="ECO:0000313" key="5">
    <source>
        <dbReference type="EMBL" id="SFI83173.1"/>
    </source>
</evidence>
<dbReference type="Proteomes" id="UP000242763">
    <property type="component" value="Unassembled WGS sequence"/>
</dbReference>
<dbReference type="PANTHER" id="PTHR44591">
    <property type="entry name" value="STRESS RESPONSE REGULATOR PROTEIN 1"/>
    <property type="match status" value="1"/>
</dbReference>
<protein>
    <submittedName>
        <fullName evidence="5">Response regulator receiver domain-containing protein</fullName>
    </submittedName>
</protein>
<dbReference type="EMBL" id="FORF01000007">
    <property type="protein sequence ID" value="SFI83173.1"/>
    <property type="molecule type" value="Genomic_DNA"/>
</dbReference>
<dbReference type="InterPro" id="IPR050595">
    <property type="entry name" value="Bact_response_regulator"/>
</dbReference>
<gene>
    <name evidence="5" type="ORF">SAMN03080618_01434</name>
</gene>
<dbReference type="OrthoDB" id="9782655at2"/>
<sequence length="258" mass="29132">MNHRHVALVVEDEPDMAAEIGDLLRSFGYDHIHAETLEEGLDCLDRGGFCYVLLDLQIKADRASIKPRVESGMTLLHEIRQRFPHRNHTGVHFLPVIVVSGHGHEPQNIIDAYNDGIDAFILKPLSVKNQNIRATIRSCLERAGRHDHQACQMRYDAATNGPTKEADDGDPFWHAPDYSEVRLHGELFSFTGEINRAVIRLLHAAAGTSEPWRLGKTLLKEAGSTDLNMRMVNLFGRHSAWKTLIRSDGRGKYRLRTT</sequence>
<name>A0A1I3LEJ3_9HYPH</name>
<accession>A0A1I3LEJ3</accession>
<dbReference type="CDD" id="cd00156">
    <property type="entry name" value="REC"/>
    <property type="match status" value="1"/>
</dbReference>
<dbReference type="RefSeq" id="WP_091520352.1">
    <property type="nucleotide sequence ID" value="NZ_FORF01000007.1"/>
</dbReference>
<keyword evidence="6" id="KW-1185">Reference proteome</keyword>
<organism evidence="5 6">
    <name type="scientific">Aquamicrobium aerolatum DSM 21857</name>
    <dbReference type="NCBI Taxonomy" id="1121003"/>
    <lineage>
        <taxon>Bacteria</taxon>
        <taxon>Pseudomonadati</taxon>
        <taxon>Pseudomonadota</taxon>
        <taxon>Alphaproteobacteria</taxon>
        <taxon>Hyphomicrobiales</taxon>
        <taxon>Phyllobacteriaceae</taxon>
        <taxon>Aerobium</taxon>
    </lineage>
</organism>
<evidence type="ECO:0000256" key="2">
    <source>
        <dbReference type="ARBA" id="ARBA00023012"/>
    </source>
</evidence>
<feature type="domain" description="Response regulatory" evidence="4">
    <location>
        <begin position="6"/>
        <end position="138"/>
    </location>
</feature>
<dbReference type="PANTHER" id="PTHR44591:SF14">
    <property type="entry name" value="PROTEIN PILG"/>
    <property type="match status" value="1"/>
</dbReference>
<evidence type="ECO:0000256" key="1">
    <source>
        <dbReference type="ARBA" id="ARBA00022553"/>
    </source>
</evidence>
<dbReference type="STRING" id="1121003.SAMN03080618_01434"/>
<dbReference type="PROSITE" id="PS50110">
    <property type="entry name" value="RESPONSE_REGULATORY"/>
    <property type="match status" value="1"/>
</dbReference>
<dbReference type="SUPFAM" id="SSF52172">
    <property type="entry name" value="CheY-like"/>
    <property type="match status" value="1"/>
</dbReference>
<dbReference type="InterPro" id="IPR001789">
    <property type="entry name" value="Sig_transdc_resp-reg_receiver"/>
</dbReference>
<dbReference type="SMART" id="SM00448">
    <property type="entry name" value="REC"/>
    <property type="match status" value="1"/>
</dbReference>
<feature type="modified residue" description="4-aspartylphosphate" evidence="3">
    <location>
        <position position="55"/>
    </location>
</feature>